<sequence>ASFAAEKARTMTEELEKCCCHSWGYQRLLVVFGRVLGGAMIDNMAVDAARKETVREGCRTMAWDFVEDTDRYDRLKRELVVMKSEKGNLLRQNE</sequence>
<organism evidence="2">
    <name type="scientific">Perkinsus marinus (strain ATCC 50983 / TXsc)</name>
    <dbReference type="NCBI Taxonomy" id="423536"/>
    <lineage>
        <taxon>Eukaryota</taxon>
        <taxon>Sar</taxon>
        <taxon>Alveolata</taxon>
        <taxon>Perkinsozoa</taxon>
        <taxon>Perkinsea</taxon>
        <taxon>Perkinsida</taxon>
        <taxon>Perkinsidae</taxon>
        <taxon>Perkinsus</taxon>
    </lineage>
</organism>
<dbReference type="GeneID" id="9044226"/>
<dbReference type="Proteomes" id="UP000007800">
    <property type="component" value="Unassembled WGS sequence"/>
</dbReference>
<reference evidence="1 2" key="1">
    <citation type="submission" date="2008-07" db="EMBL/GenBank/DDBJ databases">
        <authorList>
            <person name="El-Sayed N."/>
            <person name="Caler E."/>
            <person name="Inman J."/>
            <person name="Amedeo P."/>
            <person name="Hass B."/>
            <person name="Wortman J."/>
        </authorList>
    </citation>
    <scope>NUCLEOTIDE SEQUENCE [LARGE SCALE GENOMIC DNA]</scope>
    <source>
        <strain evidence="2">ATCC 50983 / TXsc</strain>
    </source>
</reference>
<proteinExistence type="predicted"/>
<dbReference type="EMBL" id="GG682056">
    <property type="protein sequence ID" value="EER03805.1"/>
    <property type="molecule type" value="Genomic_DNA"/>
</dbReference>
<feature type="non-terminal residue" evidence="1">
    <location>
        <position position="1"/>
    </location>
</feature>
<accession>C5LHI8</accession>
<gene>
    <name evidence="1" type="ORF">Pmar_PMAR027346</name>
</gene>
<evidence type="ECO:0000313" key="2">
    <source>
        <dbReference type="Proteomes" id="UP000007800"/>
    </source>
</evidence>
<feature type="non-terminal residue" evidence="1">
    <location>
        <position position="94"/>
    </location>
</feature>
<keyword evidence="2" id="KW-1185">Reference proteome</keyword>
<dbReference type="InParanoid" id="C5LHI8"/>
<evidence type="ECO:0000313" key="1">
    <source>
        <dbReference type="EMBL" id="EER03805.1"/>
    </source>
</evidence>
<dbReference type="AlphaFoldDB" id="C5LHI8"/>
<dbReference type="RefSeq" id="XP_002771989.1">
    <property type="nucleotide sequence ID" value="XM_002771943.1"/>
</dbReference>
<protein>
    <submittedName>
        <fullName evidence="1">Uncharacterized protein</fullName>
    </submittedName>
</protein>
<name>C5LHI8_PERM5</name>